<feature type="compositionally biased region" description="Basic residues" evidence="3">
    <location>
        <begin position="383"/>
        <end position="393"/>
    </location>
</feature>
<keyword evidence="5" id="KW-1185">Reference proteome</keyword>
<dbReference type="Pfam" id="PF00415">
    <property type="entry name" value="RCC1"/>
    <property type="match status" value="2"/>
</dbReference>
<feature type="region of interest" description="Disordered" evidence="3">
    <location>
        <begin position="378"/>
        <end position="436"/>
    </location>
</feature>
<dbReference type="SUPFAM" id="SSF50985">
    <property type="entry name" value="RCC1/BLIP-II"/>
    <property type="match status" value="1"/>
</dbReference>
<dbReference type="EMBL" id="KK583235">
    <property type="protein sequence ID" value="KDO25067.1"/>
    <property type="molecule type" value="Genomic_DNA"/>
</dbReference>
<proteinExistence type="predicted"/>
<dbReference type="InterPro" id="IPR051625">
    <property type="entry name" value="Signaling_Regulatory_Domain"/>
</dbReference>
<dbReference type="InterPro" id="IPR009091">
    <property type="entry name" value="RCC1/BLIP-II"/>
</dbReference>
<reference evidence="4 5" key="1">
    <citation type="journal article" date="2013" name="PLoS Genet.">
        <title>Distinctive expansion of potential virulence genes in the genome of the oomycete fish pathogen Saprolegnia parasitica.</title>
        <authorList>
            <person name="Jiang R.H."/>
            <person name="de Bruijn I."/>
            <person name="Haas B.J."/>
            <person name="Belmonte R."/>
            <person name="Lobach L."/>
            <person name="Christie J."/>
            <person name="van den Ackerveken G."/>
            <person name="Bottin A."/>
            <person name="Bulone V."/>
            <person name="Diaz-Moreno S.M."/>
            <person name="Dumas B."/>
            <person name="Fan L."/>
            <person name="Gaulin E."/>
            <person name="Govers F."/>
            <person name="Grenville-Briggs L.J."/>
            <person name="Horner N.R."/>
            <person name="Levin J.Z."/>
            <person name="Mammella M."/>
            <person name="Meijer H.J."/>
            <person name="Morris P."/>
            <person name="Nusbaum C."/>
            <person name="Oome S."/>
            <person name="Phillips A.J."/>
            <person name="van Rooyen D."/>
            <person name="Rzeszutek E."/>
            <person name="Saraiva M."/>
            <person name="Secombes C.J."/>
            <person name="Seidl M.F."/>
            <person name="Snel B."/>
            <person name="Stassen J.H."/>
            <person name="Sykes S."/>
            <person name="Tripathy S."/>
            <person name="van den Berg H."/>
            <person name="Vega-Arreguin J.C."/>
            <person name="Wawra S."/>
            <person name="Young S.K."/>
            <person name="Zeng Q."/>
            <person name="Dieguez-Uribeondo J."/>
            <person name="Russ C."/>
            <person name="Tyler B.M."/>
            <person name="van West P."/>
        </authorList>
    </citation>
    <scope>NUCLEOTIDE SEQUENCE [LARGE SCALE GENOMIC DNA]</scope>
    <source>
        <strain evidence="4 5">CBS 223.65</strain>
    </source>
</reference>
<dbReference type="Proteomes" id="UP000030745">
    <property type="component" value="Unassembled WGS sequence"/>
</dbReference>
<evidence type="ECO:0000256" key="2">
    <source>
        <dbReference type="PROSITE-ProRule" id="PRU00235"/>
    </source>
</evidence>
<gene>
    <name evidence="4" type="ORF">SPRG_09206</name>
</gene>
<feature type="repeat" description="RCC1" evidence="2">
    <location>
        <begin position="15"/>
        <end position="68"/>
    </location>
</feature>
<protein>
    <submittedName>
        <fullName evidence="4">Uncharacterized protein</fullName>
    </submittedName>
</protein>
<dbReference type="KEGG" id="spar:SPRG_09206"/>
<feature type="region of interest" description="Disordered" evidence="3">
    <location>
        <begin position="208"/>
        <end position="335"/>
    </location>
</feature>
<sequence length="436" mass="48302">MHSVHQVAAGLHHSARPLHVGCGVDGRLGINSSTTRDSPVIVHALKTLDVVPKIVRCGGRHTCIVTATDELYTWGANDFGQLGLGDTRARSAPTQVTFPLSTRVLDVSLGQFHSAAVTTSGDVYTWGYDVNGGLGLPDALDVQPAPVLLTAFSGLAAVQVQCGWSHTTVLTKRKVPGRKTVLTQHLEDEASTKKSVLETLQHIVSHQIPSRPQSARVYQPTPRQVEPARTRQSVASFQDRMARPHSARVAPPPTLSEPHHNELRAMKPVFLKKMKCTKKKKGRPATAPPKRAGAKSPTKRSALQPPVPRPQSACPRRSIFVKKATPRLPPPMTPRELRDMTRTVLHELDHRTPCDDDDDNQIETTSKWTFLTACTVTTDEKPKRPKPRARPTRPKPAPPLALQLDKAKLRSRWQRDDTIQSVLKEKQKEHPRLWLR</sequence>
<dbReference type="GeneID" id="24131392"/>
<feature type="compositionally biased region" description="Basic residues" evidence="3">
    <location>
        <begin position="270"/>
        <end position="283"/>
    </location>
</feature>
<accession>A0A067CE23</accession>
<dbReference type="AlphaFoldDB" id="A0A067CE23"/>
<evidence type="ECO:0000313" key="4">
    <source>
        <dbReference type="EMBL" id="KDO25067.1"/>
    </source>
</evidence>
<name>A0A067CE23_SAPPC</name>
<dbReference type="VEuPathDB" id="FungiDB:SPRG_09206"/>
<dbReference type="PROSITE" id="PS50012">
    <property type="entry name" value="RCC1_3"/>
    <property type="match status" value="3"/>
</dbReference>
<feature type="compositionally biased region" description="Basic and acidic residues" evidence="3">
    <location>
        <begin position="405"/>
        <end position="436"/>
    </location>
</feature>
<dbReference type="Gene3D" id="2.130.10.30">
    <property type="entry name" value="Regulator of chromosome condensation 1/beta-lactamase-inhibitor protein II"/>
    <property type="match status" value="1"/>
</dbReference>
<evidence type="ECO:0000256" key="1">
    <source>
        <dbReference type="ARBA" id="ARBA00022737"/>
    </source>
</evidence>
<feature type="repeat" description="RCC1" evidence="2">
    <location>
        <begin position="121"/>
        <end position="173"/>
    </location>
</feature>
<organism evidence="4 5">
    <name type="scientific">Saprolegnia parasitica (strain CBS 223.65)</name>
    <dbReference type="NCBI Taxonomy" id="695850"/>
    <lineage>
        <taxon>Eukaryota</taxon>
        <taxon>Sar</taxon>
        <taxon>Stramenopiles</taxon>
        <taxon>Oomycota</taxon>
        <taxon>Saprolegniomycetes</taxon>
        <taxon>Saprolegniales</taxon>
        <taxon>Saprolegniaceae</taxon>
        <taxon>Saprolegnia</taxon>
    </lineage>
</organism>
<evidence type="ECO:0000313" key="5">
    <source>
        <dbReference type="Proteomes" id="UP000030745"/>
    </source>
</evidence>
<feature type="repeat" description="RCC1" evidence="2">
    <location>
        <begin position="69"/>
        <end position="120"/>
    </location>
</feature>
<dbReference type="RefSeq" id="XP_012204141.1">
    <property type="nucleotide sequence ID" value="XM_012348751.1"/>
</dbReference>
<dbReference type="InterPro" id="IPR000408">
    <property type="entry name" value="Reg_chr_condens"/>
</dbReference>
<dbReference type="STRING" id="695850.A0A067CE23"/>
<evidence type="ECO:0000256" key="3">
    <source>
        <dbReference type="SAM" id="MobiDB-lite"/>
    </source>
</evidence>
<dbReference type="OrthoDB" id="10256179at2759"/>
<dbReference type="PANTHER" id="PTHR22872">
    <property type="entry name" value="BTK-BINDING PROTEIN-RELATED"/>
    <property type="match status" value="1"/>
</dbReference>
<dbReference type="PRINTS" id="PR00633">
    <property type="entry name" value="RCCNDNSATION"/>
</dbReference>
<keyword evidence="1" id="KW-0677">Repeat</keyword>